<dbReference type="PANTHER" id="PTHR46720">
    <property type="entry name" value="HYDROXYLASE, PUTATIVE (AFU_ORTHOLOGUE AFUA_3G01460)-RELATED"/>
    <property type="match status" value="1"/>
</dbReference>
<dbReference type="PANTHER" id="PTHR46720:SF3">
    <property type="entry name" value="FAD-BINDING DOMAIN-CONTAINING PROTEIN-RELATED"/>
    <property type="match status" value="1"/>
</dbReference>
<dbReference type="Gene3D" id="3.40.50.720">
    <property type="entry name" value="NAD(P)-binding Rossmann-like Domain"/>
    <property type="match status" value="1"/>
</dbReference>
<dbReference type="AlphaFoldDB" id="A0A5N7CAI3"/>
<dbReference type="EMBL" id="ML735248">
    <property type="protein sequence ID" value="KAE8391156.1"/>
    <property type="molecule type" value="Genomic_DNA"/>
</dbReference>
<reference evidence="5" key="1">
    <citation type="submission" date="2019-04" db="EMBL/GenBank/DDBJ databases">
        <title>Friends and foes A comparative genomics studyof 23 Aspergillus species from section Flavi.</title>
        <authorList>
            <consortium name="DOE Joint Genome Institute"/>
            <person name="Kjaerbolling I."/>
            <person name="Vesth T."/>
            <person name="Frisvad J.C."/>
            <person name="Nybo J.L."/>
            <person name="Theobald S."/>
            <person name="Kildgaard S."/>
            <person name="Isbrandt T."/>
            <person name="Kuo A."/>
            <person name="Sato A."/>
            <person name="Lyhne E.K."/>
            <person name="Kogle M.E."/>
            <person name="Wiebenga A."/>
            <person name="Kun R.S."/>
            <person name="Lubbers R.J."/>
            <person name="Makela M.R."/>
            <person name="Barry K."/>
            <person name="Chovatia M."/>
            <person name="Clum A."/>
            <person name="Daum C."/>
            <person name="Haridas S."/>
            <person name="He G."/>
            <person name="LaButti K."/>
            <person name="Lipzen A."/>
            <person name="Mondo S."/>
            <person name="Riley R."/>
            <person name="Salamov A."/>
            <person name="Simmons B.A."/>
            <person name="Magnuson J.K."/>
            <person name="Henrissat B."/>
            <person name="Mortensen U.H."/>
            <person name="Larsen T.O."/>
            <person name="Devries R.P."/>
            <person name="Grigoriev I.V."/>
            <person name="Machida M."/>
            <person name="Baker S.E."/>
            <person name="Andersen M.R."/>
        </authorList>
    </citation>
    <scope>NUCLEOTIDE SEQUENCE [LARGE SCALE GENOMIC DNA]</scope>
    <source>
        <strain evidence="5">IBT 14317</strain>
    </source>
</reference>
<evidence type="ECO:0000256" key="1">
    <source>
        <dbReference type="ARBA" id="ARBA00022630"/>
    </source>
</evidence>
<dbReference type="Proteomes" id="UP000326877">
    <property type="component" value="Unassembled WGS sequence"/>
</dbReference>
<name>A0A5N7CAI3_PETAA</name>
<dbReference type="InterPro" id="IPR002938">
    <property type="entry name" value="FAD-bd"/>
</dbReference>
<dbReference type="InterPro" id="IPR036291">
    <property type="entry name" value="NAD(P)-bd_dom_sf"/>
</dbReference>
<proteinExistence type="predicted"/>
<dbReference type="SUPFAM" id="SSF51905">
    <property type="entry name" value="FAD/NAD(P)-binding domain"/>
    <property type="match status" value="1"/>
</dbReference>
<dbReference type="SUPFAM" id="SSF51735">
    <property type="entry name" value="NAD(P)-binding Rossmann-fold domains"/>
    <property type="match status" value="1"/>
</dbReference>
<dbReference type="Gene3D" id="3.90.180.10">
    <property type="entry name" value="Medium-chain alcohol dehydrogenases, catalytic domain"/>
    <property type="match status" value="1"/>
</dbReference>
<dbReference type="InterPro" id="IPR051104">
    <property type="entry name" value="FAD_monoxygenase"/>
</dbReference>
<keyword evidence="3" id="KW-0560">Oxidoreductase</keyword>
<accession>A0A5N7CAI3</accession>
<dbReference type="Pfam" id="PF01494">
    <property type="entry name" value="FAD_binding_3"/>
    <property type="match status" value="1"/>
</dbReference>
<gene>
    <name evidence="5" type="ORF">BDV23DRAFT_171895</name>
</gene>
<sequence>MLIIQIPDRMADEDACTLGVGITTVGQGLYQSLGLPLPGSGARATFPIFIYGGSTATGSLAIQHERLSRCSQIITTCSPRYSHWVKSLGADASFDYRNPDCVQKIKDFTQDALAHALDCVSTSASAELCAAVTGSNGGPVSYLLPLKHEREDFEARPEDLEFSKIFWKLSAGLVAEGKIQFHLPQVGKDGSRKVGNWILNMYGYEVDHKQSIEILRAPIDQNTTSKLDVAIISSGIAGVTLALGLLKCRSFCKIGAGIGSTPTEWAMNVLDPEIHAAFKRVMVQNGTDWLIWVDKSLEKEAVVHKIYLSKRGFESCVQADFLDKLVKSLPRGTVQFSKNLVEIMDEDGASEVRLKFSDRGTASAHVIIGCDRIRSKVRQFKAYAALGQEMTENRHMYLGPDTHALTFPVAGGKLLNVISFVTDPSSWLDSEKFTLPASKTNTVKAFEQINSTVRAIINMLPEELSRWTVFNTYDYLALIFVRGCVCISRDTAHIAAPYHGAGAGFAVEDAAVLAQLLSDMYDYFKIHDIKKGDILKSVVLHKALKTYNSICLERAHWLVVTSRHIGEIYEGQNADIGLDHTKCAAEIDWRCRKIWHYDVDEIMRQTSMLLKKQLGIV</sequence>
<evidence type="ECO:0000313" key="5">
    <source>
        <dbReference type="EMBL" id="KAE8391156.1"/>
    </source>
</evidence>
<dbReference type="GO" id="GO:0044550">
    <property type="term" value="P:secondary metabolite biosynthetic process"/>
    <property type="evidence" value="ECO:0007669"/>
    <property type="project" value="TreeGrafter"/>
</dbReference>
<dbReference type="InterPro" id="IPR036188">
    <property type="entry name" value="FAD/NAD-bd_sf"/>
</dbReference>
<feature type="domain" description="FAD-binding" evidence="4">
    <location>
        <begin position="325"/>
        <end position="521"/>
    </location>
</feature>
<dbReference type="Gene3D" id="3.50.50.60">
    <property type="entry name" value="FAD/NAD(P)-binding domain"/>
    <property type="match status" value="1"/>
</dbReference>
<organism evidence="5">
    <name type="scientific">Petromyces alliaceus</name>
    <name type="common">Aspergillus alliaceus</name>
    <dbReference type="NCBI Taxonomy" id="209559"/>
    <lineage>
        <taxon>Eukaryota</taxon>
        <taxon>Fungi</taxon>
        <taxon>Dikarya</taxon>
        <taxon>Ascomycota</taxon>
        <taxon>Pezizomycotina</taxon>
        <taxon>Eurotiomycetes</taxon>
        <taxon>Eurotiomycetidae</taxon>
        <taxon>Eurotiales</taxon>
        <taxon>Aspergillaceae</taxon>
        <taxon>Aspergillus</taxon>
        <taxon>Aspergillus subgen. Circumdati</taxon>
    </lineage>
</organism>
<evidence type="ECO:0000256" key="2">
    <source>
        <dbReference type="ARBA" id="ARBA00022827"/>
    </source>
</evidence>
<dbReference type="OrthoDB" id="417877at2759"/>
<evidence type="ECO:0000259" key="4">
    <source>
        <dbReference type="Pfam" id="PF01494"/>
    </source>
</evidence>
<dbReference type="GO" id="GO:0016491">
    <property type="term" value="F:oxidoreductase activity"/>
    <property type="evidence" value="ECO:0007669"/>
    <property type="project" value="UniProtKB-KW"/>
</dbReference>
<evidence type="ECO:0000256" key="3">
    <source>
        <dbReference type="ARBA" id="ARBA00023002"/>
    </source>
</evidence>
<keyword evidence="2" id="KW-0274">FAD</keyword>
<protein>
    <recommendedName>
        <fullName evidence="4">FAD-binding domain-containing protein</fullName>
    </recommendedName>
</protein>
<dbReference type="GO" id="GO:0071949">
    <property type="term" value="F:FAD binding"/>
    <property type="evidence" value="ECO:0007669"/>
    <property type="project" value="InterPro"/>
</dbReference>
<keyword evidence="1" id="KW-0285">Flavoprotein</keyword>
<dbReference type="PRINTS" id="PR00420">
    <property type="entry name" value="RNGMNOXGNASE"/>
</dbReference>